<dbReference type="InterPro" id="IPR006448">
    <property type="entry name" value="Phage_term_ssu_P27"/>
</dbReference>
<accession>A0AAP2CLD0</accession>
<dbReference type="NCBIfam" id="TIGR01558">
    <property type="entry name" value="sm_term_P27"/>
    <property type="match status" value="1"/>
</dbReference>
<protein>
    <submittedName>
        <fullName evidence="1">Phage terminase small subunit P27 family</fullName>
    </submittedName>
</protein>
<organism evidence="1 2">
    <name type="scientific">Litoribacter ruber</name>
    <dbReference type="NCBI Taxonomy" id="702568"/>
    <lineage>
        <taxon>Bacteria</taxon>
        <taxon>Pseudomonadati</taxon>
        <taxon>Bacteroidota</taxon>
        <taxon>Cytophagia</taxon>
        <taxon>Cytophagales</taxon>
        <taxon>Cyclobacteriaceae</taxon>
        <taxon>Litoribacter</taxon>
    </lineage>
</organism>
<comment type="caution">
    <text evidence="1">The sequence shown here is derived from an EMBL/GenBank/DDBJ whole genome shotgun (WGS) entry which is preliminary data.</text>
</comment>
<sequence>MSNAGRPKLAKEIKEARGTLEKSRELKNPMQPAKVKKEEMKVPAYLNQYGKVFYRFYFNKLTELGVLTVTDLDTLGLMSAEYGRYLECQYHIQKNGMVITGTNKNGSTYEMVSPYISIANNCYKNYYNMMSRFGVSPSDRQKLSTFTPTEEDNEVSLDAFLNNN</sequence>
<dbReference type="AlphaFoldDB" id="A0AAP2CLD0"/>
<gene>
    <name evidence="1" type="ORF">KI659_18025</name>
</gene>
<dbReference type="RefSeq" id="WP_213946784.1">
    <property type="nucleotide sequence ID" value="NZ_JAHCMY010000024.1"/>
</dbReference>
<proteinExistence type="predicted"/>
<reference evidence="1 2" key="1">
    <citation type="submission" date="2021-05" db="EMBL/GenBank/DDBJ databases">
        <authorList>
            <person name="Zhang Z.D."/>
            <person name="Osman G."/>
        </authorList>
    </citation>
    <scope>NUCLEOTIDE SEQUENCE [LARGE SCALE GENOMIC DNA]</scope>
    <source>
        <strain evidence="1 2">KCTC 32217</strain>
    </source>
</reference>
<dbReference type="Proteomes" id="UP001319104">
    <property type="component" value="Unassembled WGS sequence"/>
</dbReference>
<evidence type="ECO:0000313" key="1">
    <source>
        <dbReference type="EMBL" id="MBS9525924.1"/>
    </source>
</evidence>
<evidence type="ECO:0000313" key="2">
    <source>
        <dbReference type="Proteomes" id="UP001319104"/>
    </source>
</evidence>
<name>A0AAP2CLD0_9BACT</name>
<dbReference type="Pfam" id="PF05119">
    <property type="entry name" value="Terminase_4"/>
    <property type="match status" value="1"/>
</dbReference>
<dbReference type="EMBL" id="JAHCMY010000024">
    <property type="protein sequence ID" value="MBS9525924.1"/>
    <property type="molecule type" value="Genomic_DNA"/>
</dbReference>
<keyword evidence="2" id="KW-1185">Reference proteome</keyword>